<sequence length="158" mass="17866">MIKQQSATPDRNARAWSAFNVQALSSGVIKAQRKTALSRRRSFKCKQHLNAKRSEVRGEPTRRGHKRITILRVGVKTDANAELRHLAHAAFQEYDTKEAKPVKTHNGQGASACIRVERTRKTQASGRNFTNREYSKNVTDVTLLTSVSTYKCIENKDK</sequence>
<evidence type="ECO:0000313" key="1">
    <source>
        <dbReference type="EMBL" id="GBP46830.1"/>
    </source>
</evidence>
<dbReference type="Proteomes" id="UP000299102">
    <property type="component" value="Unassembled WGS sequence"/>
</dbReference>
<reference evidence="1 2" key="1">
    <citation type="journal article" date="2019" name="Commun. Biol.">
        <title>The bagworm genome reveals a unique fibroin gene that provides high tensile strength.</title>
        <authorList>
            <person name="Kono N."/>
            <person name="Nakamura H."/>
            <person name="Ohtoshi R."/>
            <person name="Tomita M."/>
            <person name="Numata K."/>
            <person name="Arakawa K."/>
        </authorList>
    </citation>
    <scope>NUCLEOTIDE SEQUENCE [LARGE SCALE GENOMIC DNA]</scope>
</reference>
<accession>A0A4C1W7H2</accession>
<gene>
    <name evidence="1" type="ORF">EVAR_78530_1</name>
</gene>
<protein>
    <submittedName>
        <fullName evidence="1">Uncharacterized protein</fullName>
    </submittedName>
</protein>
<dbReference type="EMBL" id="BGZK01000490">
    <property type="protein sequence ID" value="GBP46830.1"/>
    <property type="molecule type" value="Genomic_DNA"/>
</dbReference>
<organism evidence="1 2">
    <name type="scientific">Eumeta variegata</name>
    <name type="common">Bagworm moth</name>
    <name type="synonym">Eumeta japonica</name>
    <dbReference type="NCBI Taxonomy" id="151549"/>
    <lineage>
        <taxon>Eukaryota</taxon>
        <taxon>Metazoa</taxon>
        <taxon>Ecdysozoa</taxon>
        <taxon>Arthropoda</taxon>
        <taxon>Hexapoda</taxon>
        <taxon>Insecta</taxon>
        <taxon>Pterygota</taxon>
        <taxon>Neoptera</taxon>
        <taxon>Endopterygota</taxon>
        <taxon>Lepidoptera</taxon>
        <taxon>Glossata</taxon>
        <taxon>Ditrysia</taxon>
        <taxon>Tineoidea</taxon>
        <taxon>Psychidae</taxon>
        <taxon>Oiketicinae</taxon>
        <taxon>Eumeta</taxon>
    </lineage>
</organism>
<proteinExistence type="predicted"/>
<evidence type="ECO:0000313" key="2">
    <source>
        <dbReference type="Proteomes" id="UP000299102"/>
    </source>
</evidence>
<name>A0A4C1W7H2_EUMVA</name>
<dbReference type="AlphaFoldDB" id="A0A4C1W7H2"/>
<comment type="caution">
    <text evidence="1">The sequence shown here is derived from an EMBL/GenBank/DDBJ whole genome shotgun (WGS) entry which is preliminary data.</text>
</comment>
<keyword evidence="2" id="KW-1185">Reference proteome</keyword>